<comment type="similarity">
    <text evidence="1">Belongs to the PHAF1 family.</text>
</comment>
<name>A0A915HYQ0_ROMCU</name>
<keyword evidence="2" id="KW-1185">Reference proteome</keyword>
<evidence type="ECO:0000256" key="1">
    <source>
        <dbReference type="ARBA" id="ARBA00024339"/>
    </source>
</evidence>
<evidence type="ECO:0000313" key="2">
    <source>
        <dbReference type="Proteomes" id="UP000887565"/>
    </source>
</evidence>
<protein>
    <submittedName>
        <fullName evidence="3">Uncharacterized protein</fullName>
    </submittedName>
</protein>
<dbReference type="InterPro" id="IPR005373">
    <property type="entry name" value="PHAF1"/>
</dbReference>
<dbReference type="PANTHER" id="PTHR13465:SF2">
    <property type="entry name" value="PHAGOSOME ASSEMBLY FACTOR 1"/>
    <property type="match status" value="1"/>
</dbReference>
<dbReference type="GO" id="GO:0005802">
    <property type="term" value="C:trans-Golgi network"/>
    <property type="evidence" value="ECO:0007669"/>
    <property type="project" value="TreeGrafter"/>
</dbReference>
<dbReference type="Proteomes" id="UP000887565">
    <property type="component" value="Unplaced"/>
</dbReference>
<sequence length="396" mass="45203">MNICQAISMLQKLCRIVKGIELLYNHDEPLKQEIIVNSTQEGFKLIFDAENQQLKIIEIYDLNKITLRYCSHIFSVPYEKTTVEQVEQAFGATHPGTYDSSSQTYVLNWRGISFSFLAESNIQPLQGRGLGSLQFSQGSAPVVNKVHVFTGNSIADCKSPEVPLSCYNGNCSLDSVEILRHENKCCGLSISLFCETFECTRFAEVKRKNIKTDVYFGDTCQDVLQRLGCPNRLYFKDEDKMKIHLPSDQRLKTFSSMEKQIRFENLYYEPTFRVITISELRLENDSSFFIDESESAESDASTKSREDDKTVEINPFTKWEYIYDLVADPLDLFSTSGSNDNVKQTPVVLNRCNTNNSTNPFGSTFCYCYKDIIFEIMSNNHIASLTIFDDPSKQSI</sequence>
<dbReference type="PANTHER" id="PTHR13465">
    <property type="entry name" value="UPF0183 PROTEIN"/>
    <property type="match status" value="1"/>
</dbReference>
<accession>A0A915HYQ0</accession>
<dbReference type="GO" id="GO:0043001">
    <property type="term" value="P:Golgi to plasma membrane protein transport"/>
    <property type="evidence" value="ECO:0007669"/>
    <property type="project" value="TreeGrafter"/>
</dbReference>
<dbReference type="Pfam" id="PF03676">
    <property type="entry name" value="PHAF1"/>
    <property type="match status" value="2"/>
</dbReference>
<evidence type="ECO:0000313" key="3">
    <source>
        <dbReference type="WBParaSite" id="nRc.2.0.1.t06966-RA"/>
    </source>
</evidence>
<dbReference type="OMA" id="FPTHYEF"/>
<dbReference type="InterPro" id="IPR039156">
    <property type="entry name" value="PHAF1/BROMI"/>
</dbReference>
<dbReference type="WBParaSite" id="nRc.2.0.1.t06966-RA">
    <property type="protein sequence ID" value="nRc.2.0.1.t06966-RA"/>
    <property type="gene ID" value="nRc.2.0.1.g06966"/>
</dbReference>
<dbReference type="AlphaFoldDB" id="A0A915HYQ0"/>
<reference evidence="3" key="1">
    <citation type="submission" date="2022-11" db="UniProtKB">
        <authorList>
            <consortium name="WormBaseParasite"/>
        </authorList>
    </citation>
    <scope>IDENTIFICATION</scope>
</reference>
<proteinExistence type="inferred from homology"/>
<organism evidence="2 3">
    <name type="scientific">Romanomermis culicivorax</name>
    <name type="common">Nematode worm</name>
    <dbReference type="NCBI Taxonomy" id="13658"/>
    <lineage>
        <taxon>Eukaryota</taxon>
        <taxon>Metazoa</taxon>
        <taxon>Ecdysozoa</taxon>
        <taxon>Nematoda</taxon>
        <taxon>Enoplea</taxon>
        <taxon>Dorylaimia</taxon>
        <taxon>Mermithida</taxon>
        <taxon>Mermithoidea</taxon>
        <taxon>Mermithidae</taxon>
        <taxon>Romanomermis</taxon>
    </lineage>
</organism>